<evidence type="ECO:0008006" key="3">
    <source>
        <dbReference type="Google" id="ProtNLM"/>
    </source>
</evidence>
<dbReference type="AlphaFoldDB" id="A0AAU9QR96"/>
<dbReference type="Proteomes" id="UP001295462">
    <property type="component" value="Unassembled WGS sequence"/>
</dbReference>
<evidence type="ECO:0000313" key="2">
    <source>
        <dbReference type="Proteomes" id="UP001295462"/>
    </source>
</evidence>
<evidence type="ECO:0000313" key="1">
    <source>
        <dbReference type="EMBL" id="CAH1597479.1"/>
    </source>
</evidence>
<comment type="caution">
    <text evidence="1">The sequence shown here is derived from an EMBL/GenBank/DDBJ whole genome shotgun (WGS) entry which is preliminary data.</text>
</comment>
<accession>A0AAU9QR96</accession>
<sequence>MRTPEQFNRVHQEAVRFIKFHNKDVWIVPTESDYCLSVVRPKEADLPCGTQALEVGPPIVKQSYTIHTELPSLK</sequence>
<name>A0AAU9QR96_9VIBR</name>
<protein>
    <recommendedName>
        <fullName evidence="3">YrdC-like domain-containing protein</fullName>
    </recommendedName>
</protein>
<dbReference type="EMBL" id="CAKMUD010000086">
    <property type="protein sequence ID" value="CAH1597479.1"/>
    <property type="molecule type" value="Genomic_DNA"/>
</dbReference>
<gene>
    <name evidence="1" type="ORF">THF1A12_320070</name>
</gene>
<organism evidence="1 2">
    <name type="scientific">Vibrio jasicida</name>
    <dbReference type="NCBI Taxonomy" id="766224"/>
    <lineage>
        <taxon>Bacteria</taxon>
        <taxon>Pseudomonadati</taxon>
        <taxon>Pseudomonadota</taxon>
        <taxon>Gammaproteobacteria</taxon>
        <taxon>Vibrionales</taxon>
        <taxon>Vibrionaceae</taxon>
        <taxon>Vibrio</taxon>
    </lineage>
</organism>
<dbReference type="RefSeq" id="WP_409589413.1">
    <property type="nucleotide sequence ID" value="NZ_CAKMTZ010000085.1"/>
</dbReference>
<proteinExistence type="predicted"/>
<reference evidence="1" key="1">
    <citation type="submission" date="2022-01" db="EMBL/GenBank/DDBJ databases">
        <authorList>
            <person name="Lagorce A."/>
        </authorList>
    </citation>
    <scope>NUCLEOTIDE SEQUENCE</scope>
    <source>
        <strain evidence="1">Th15_F1_A12</strain>
    </source>
</reference>